<feature type="domain" description="DUF7708" evidence="1">
    <location>
        <begin position="70"/>
        <end position="173"/>
    </location>
</feature>
<dbReference type="STRING" id="1160509.A0A3N4HSY0"/>
<organism evidence="2 3">
    <name type="scientific">Ascobolus immersus RN42</name>
    <dbReference type="NCBI Taxonomy" id="1160509"/>
    <lineage>
        <taxon>Eukaryota</taxon>
        <taxon>Fungi</taxon>
        <taxon>Dikarya</taxon>
        <taxon>Ascomycota</taxon>
        <taxon>Pezizomycotina</taxon>
        <taxon>Pezizomycetes</taxon>
        <taxon>Pezizales</taxon>
        <taxon>Ascobolaceae</taxon>
        <taxon>Ascobolus</taxon>
    </lineage>
</organism>
<evidence type="ECO:0000259" key="1">
    <source>
        <dbReference type="Pfam" id="PF24809"/>
    </source>
</evidence>
<sequence>MATTSLPQTPLFDDALKKAQDAVARLSAVNPDFKACLASNDTIGDVLDSVKSEVDVFKGEKYNKALEQFNKHTQWIHTIQGAVDAAVQINPVATCPIWAPIKLILIVARGQAAAIDLILEIFECLSDDFRRFKLYIGIIDHDSMRSAIFDFFTDILDFSQIAHKHFKKRAVSKYSSCPQDCNPLKWFRAHNRCSSTSFRRKVRRPNCSP</sequence>
<dbReference type="Proteomes" id="UP000275078">
    <property type="component" value="Unassembled WGS sequence"/>
</dbReference>
<reference evidence="2 3" key="1">
    <citation type="journal article" date="2018" name="Nat. Ecol. Evol.">
        <title>Pezizomycetes genomes reveal the molecular basis of ectomycorrhizal truffle lifestyle.</title>
        <authorList>
            <person name="Murat C."/>
            <person name="Payen T."/>
            <person name="Noel B."/>
            <person name="Kuo A."/>
            <person name="Morin E."/>
            <person name="Chen J."/>
            <person name="Kohler A."/>
            <person name="Krizsan K."/>
            <person name="Balestrini R."/>
            <person name="Da Silva C."/>
            <person name="Montanini B."/>
            <person name="Hainaut M."/>
            <person name="Levati E."/>
            <person name="Barry K.W."/>
            <person name="Belfiori B."/>
            <person name="Cichocki N."/>
            <person name="Clum A."/>
            <person name="Dockter R.B."/>
            <person name="Fauchery L."/>
            <person name="Guy J."/>
            <person name="Iotti M."/>
            <person name="Le Tacon F."/>
            <person name="Lindquist E.A."/>
            <person name="Lipzen A."/>
            <person name="Malagnac F."/>
            <person name="Mello A."/>
            <person name="Molinier V."/>
            <person name="Miyauchi S."/>
            <person name="Poulain J."/>
            <person name="Riccioni C."/>
            <person name="Rubini A."/>
            <person name="Sitrit Y."/>
            <person name="Splivallo R."/>
            <person name="Traeger S."/>
            <person name="Wang M."/>
            <person name="Zifcakova L."/>
            <person name="Wipf D."/>
            <person name="Zambonelli A."/>
            <person name="Paolocci F."/>
            <person name="Nowrousian M."/>
            <person name="Ottonello S."/>
            <person name="Baldrian P."/>
            <person name="Spatafora J.W."/>
            <person name="Henrissat B."/>
            <person name="Nagy L.G."/>
            <person name="Aury J.M."/>
            <person name="Wincker P."/>
            <person name="Grigoriev I.V."/>
            <person name="Bonfante P."/>
            <person name="Martin F.M."/>
        </authorList>
    </citation>
    <scope>NUCLEOTIDE SEQUENCE [LARGE SCALE GENOMIC DNA]</scope>
    <source>
        <strain evidence="2 3">RN42</strain>
    </source>
</reference>
<keyword evidence="3" id="KW-1185">Reference proteome</keyword>
<dbReference type="InterPro" id="IPR056125">
    <property type="entry name" value="DUF7708"/>
</dbReference>
<dbReference type="OrthoDB" id="5430339at2759"/>
<dbReference type="AlphaFoldDB" id="A0A3N4HSY0"/>
<evidence type="ECO:0000313" key="2">
    <source>
        <dbReference type="EMBL" id="RPA74910.1"/>
    </source>
</evidence>
<accession>A0A3N4HSY0</accession>
<proteinExistence type="predicted"/>
<name>A0A3N4HSY0_ASCIM</name>
<gene>
    <name evidence="2" type="ORF">BJ508DRAFT_28801</name>
</gene>
<protein>
    <recommendedName>
        <fullName evidence="1">DUF7708 domain-containing protein</fullName>
    </recommendedName>
</protein>
<dbReference type="Pfam" id="PF24809">
    <property type="entry name" value="DUF7708"/>
    <property type="match status" value="1"/>
</dbReference>
<dbReference type="EMBL" id="ML119777">
    <property type="protein sequence ID" value="RPA74910.1"/>
    <property type="molecule type" value="Genomic_DNA"/>
</dbReference>
<evidence type="ECO:0000313" key="3">
    <source>
        <dbReference type="Proteomes" id="UP000275078"/>
    </source>
</evidence>